<dbReference type="SFLD" id="SFLDG01140">
    <property type="entry name" value="C2.B:_Phosphomannomutase_and_P"/>
    <property type="match status" value="1"/>
</dbReference>
<dbReference type="Gene3D" id="3.40.50.1000">
    <property type="entry name" value="HAD superfamily/HAD-like"/>
    <property type="match status" value="1"/>
</dbReference>
<dbReference type="NCBIfam" id="TIGR01484">
    <property type="entry name" value="HAD-SF-IIB"/>
    <property type="match status" value="1"/>
</dbReference>
<evidence type="ECO:0000313" key="1">
    <source>
        <dbReference type="EMBL" id="APT85635.1"/>
    </source>
</evidence>
<keyword evidence="1" id="KW-0378">Hydrolase</keyword>
<proteinExistence type="predicted"/>
<dbReference type="NCBIfam" id="TIGR00099">
    <property type="entry name" value="Cof-subfamily"/>
    <property type="match status" value="1"/>
</dbReference>
<reference evidence="1 2" key="1">
    <citation type="submission" date="2014-08" db="EMBL/GenBank/DDBJ databases">
        <title>Complete genome sequence of Corynebacterium aquilae S-613T(T) (=DSM 44791(T)), isolated from the choana of a healthy golden eagle.</title>
        <authorList>
            <person name="Ruckert C."/>
            <person name="Albersmeier A."/>
            <person name="Winkler A."/>
            <person name="Kalinowski J."/>
        </authorList>
    </citation>
    <scope>NUCLEOTIDE SEQUENCE [LARGE SCALE GENOMIC DNA]</scope>
    <source>
        <strain evidence="1 2">S-613</strain>
    </source>
</reference>
<dbReference type="InterPro" id="IPR006379">
    <property type="entry name" value="HAD-SF_hydro_IIB"/>
</dbReference>
<dbReference type="GO" id="GO:0016791">
    <property type="term" value="F:phosphatase activity"/>
    <property type="evidence" value="ECO:0007669"/>
    <property type="project" value="TreeGrafter"/>
</dbReference>
<sequence length="274" mass="29262">MVATDVDGTLINSQERISARTRQVIARMTRAGTVLALATGRPPRWIFPVLEQLNVRPTCVCANGAILYDSATDTILSTRALEPTVLHQIAAIARDTFADHGGVGFAVERAGTSAFEDASNLFATAPDYDHAWESVEHGIQEEAELFGTPAIKLLLRSTSLSSAEMFALIGPNIPQDLAHVTYSFGDGLVEVAAPGVTKEVGVRELASLIGASRQEVACFGDMPNDCEMLTWAGWGVAMGNAPDIVKQCANEVTATNDEDGVARVLERWFPATSS</sequence>
<dbReference type="KEGG" id="caqu:CAQU_11950"/>
<evidence type="ECO:0000313" key="2">
    <source>
        <dbReference type="Proteomes" id="UP000185478"/>
    </source>
</evidence>
<name>A0A1L7CIK0_9CORY</name>
<dbReference type="Pfam" id="PF08282">
    <property type="entry name" value="Hydrolase_3"/>
    <property type="match status" value="1"/>
</dbReference>
<dbReference type="GO" id="GO:0000287">
    <property type="term" value="F:magnesium ion binding"/>
    <property type="evidence" value="ECO:0007669"/>
    <property type="project" value="TreeGrafter"/>
</dbReference>
<protein>
    <submittedName>
        <fullName evidence="1">HAD family hydrolase</fullName>
    </submittedName>
</protein>
<dbReference type="PANTHER" id="PTHR10000">
    <property type="entry name" value="PHOSPHOSERINE PHOSPHATASE"/>
    <property type="match status" value="1"/>
</dbReference>
<dbReference type="SFLD" id="SFLDS00003">
    <property type="entry name" value="Haloacid_Dehalogenase"/>
    <property type="match status" value="1"/>
</dbReference>
<dbReference type="CDD" id="cd07516">
    <property type="entry name" value="HAD_Pase"/>
    <property type="match status" value="1"/>
</dbReference>
<accession>A0A1L7CIK0</accession>
<organism evidence="1 2">
    <name type="scientific">Corynebacterium aquilae DSM 44791</name>
    <dbReference type="NCBI Taxonomy" id="1431546"/>
    <lineage>
        <taxon>Bacteria</taxon>
        <taxon>Bacillati</taxon>
        <taxon>Actinomycetota</taxon>
        <taxon>Actinomycetes</taxon>
        <taxon>Mycobacteriales</taxon>
        <taxon>Corynebacteriaceae</taxon>
        <taxon>Corynebacterium</taxon>
    </lineage>
</organism>
<keyword evidence="2" id="KW-1185">Reference proteome</keyword>
<dbReference type="Proteomes" id="UP000185478">
    <property type="component" value="Chromosome"/>
</dbReference>
<dbReference type="SUPFAM" id="SSF56784">
    <property type="entry name" value="HAD-like"/>
    <property type="match status" value="1"/>
</dbReference>
<dbReference type="InterPro" id="IPR000150">
    <property type="entry name" value="Cof"/>
</dbReference>
<dbReference type="AlphaFoldDB" id="A0A1L7CIK0"/>
<dbReference type="InterPro" id="IPR023214">
    <property type="entry name" value="HAD_sf"/>
</dbReference>
<dbReference type="GO" id="GO:0005829">
    <property type="term" value="C:cytosol"/>
    <property type="evidence" value="ECO:0007669"/>
    <property type="project" value="TreeGrafter"/>
</dbReference>
<dbReference type="InterPro" id="IPR036412">
    <property type="entry name" value="HAD-like_sf"/>
</dbReference>
<dbReference type="Gene3D" id="3.30.1240.10">
    <property type="match status" value="1"/>
</dbReference>
<dbReference type="EMBL" id="CP009245">
    <property type="protein sequence ID" value="APT85635.1"/>
    <property type="molecule type" value="Genomic_DNA"/>
</dbReference>
<gene>
    <name evidence="1" type="ORF">CAQU_11950</name>
</gene>
<dbReference type="PANTHER" id="PTHR10000:SF8">
    <property type="entry name" value="HAD SUPERFAMILY HYDROLASE-LIKE, TYPE 3"/>
    <property type="match status" value="1"/>
</dbReference>